<dbReference type="GO" id="GO:0051536">
    <property type="term" value="F:iron-sulfur cluster binding"/>
    <property type="evidence" value="ECO:0007669"/>
    <property type="project" value="UniProtKB-KW"/>
</dbReference>
<keyword evidence="4" id="KW-0408">Iron</keyword>
<dbReference type="STRING" id="1322246.BN4_20002"/>
<dbReference type="AlphaFoldDB" id="M1WSA3"/>
<dbReference type="CDD" id="cd02143">
    <property type="entry name" value="nitroreductase_FeS-like"/>
    <property type="match status" value="1"/>
</dbReference>
<proteinExistence type="inferred from homology"/>
<keyword evidence="8" id="KW-1185">Reference proteome</keyword>
<dbReference type="Pfam" id="PF13187">
    <property type="entry name" value="Fer4_9"/>
    <property type="match status" value="1"/>
</dbReference>
<dbReference type="PANTHER" id="PTHR43673:SF10">
    <property type="entry name" value="NADH DEHYDROGENASE_NAD(P)H NITROREDUCTASE XCC3605-RELATED"/>
    <property type="match status" value="1"/>
</dbReference>
<dbReference type="InterPro" id="IPR000415">
    <property type="entry name" value="Nitroreductase-like"/>
</dbReference>
<keyword evidence="5" id="KW-0411">Iron-sulfur</keyword>
<dbReference type="Proteomes" id="UP000011724">
    <property type="component" value="Chromosome"/>
</dbReference>
<dbReference type="SUPFAM" id="SSF54862">
    <property type="entry name" value="4Fe-4S ferredoxins"/>
    <property type="match status" value="1"/>
</dbReference>
<dbReference type="PROSITE" id="PS51379">
    <property type="entry name" value="4FE4S_FER_2"/>
    <property type="match status" value="2"/>
</dbReference>
<dbReference type="HOGENOM" id="CLU_070764_2_0_7"/>
<dbReference type="GO" id="GO:0046872">
    <property type="term" value="F:metal ion binding"/>
    <property type="evidence" value="ECO:0007669"/>
    <property type="project" value="UniProtKB-KW"/>
</dbReference>
<dbReference type="GO" id="GO:0016491">
    <property type="term" value="F:oxidoreductase activity"/>
    <property type="evidence" value="ECO:0007669"/>
    <property type="project" value="UniProtKB-KW"/>
</dbReference>
<reference evidence="7 8" key="1">
    <citation type="journal article" date="2013" name="PLoS ONE">
        <title>The first genomic and proteomic characterization of a deep-sea sulfate reducer: insights into the piezophilic lifestyle of Desulfovibrio piezophilus.</title>
        <authorList>
            <person name="Pradel N."/>
            <person name="Ji B."/>
            <person name="Gimenez G."/>
            <person name="Talla E."/>
            <person name="Lenoble P."/>
            <person name="Garel M."/>
            <person name="Tamburini C."/>
            <person name="Fourquet P."/>
            <person name="Lebrun R."/>
            <person name="Bertin P."/>
            <person name="Denis Y."/>
            <person name="Pophillat M."/>
            <person name="Barbe V."/>
            <person name="Ollivier B."/>
            <person name="Dolla A."/>
        </authorList>
    </citation>
    <scope>NUCLEOTIDE SEQUENCE [LARGE SCALE GENOMIC DNA]</scope>
    <source>
        <strain evidence="8">DSM 10523 / SB164P1</strain>
    </source>
</reference>
<organism evidence="7 8">
    <name type="scientific">Pseudodesulfovibrio piezophilus (strain DSM 21447 / JCM 15486 / C1TLV30)</name>
    <name type="common">Desulfovibrio piezophilus</name>
    <dbReference type="NCBI Taxonomy" id="1322246"/>
    <lineage>
        <taxon>Bacteria</taxon>
        <taxon>Pseudomonadati</taxon>
        <taxon>Thermodesulfobacteriota</taxon>
        <taxon>Desulfovibrionia</taxon>
        <taxon>Desulfovibrionales</taxon>
        <taxon>Desulfovibrionaceae</taxon>
    </lineage>
</organism>
<evidence type="ECO:0000256" key="5">
    <source>
        <dbReference type="ARBA" id="ARBA00023014"/>
    </source>
</evidence>
<accession>M1WSA3</accession>
<dbReference type="InterPro" id="IPR017900">
    <property type="entry name" value="4Fe4S_Fe_S_CS"/>
</dbReference>
<feature type="domain" description="4Fe-4S ferredoxin-type" evidence="6">
    <location>
        <begin position="33"/>
        <end position="63"/>
    </location>
</feature>
<gene>
    <name evidence="7" type="ordered locus">BN4_20002</name>
</gene>
<dbReference type="SUPFAM" id="SSF55469">
    <property type="entry name" value="FMN-dependent nitroreductase-like"/>
    <property type="match status" value="1"/>
</dbReference>
<dbReference type="RefSeq" id="WP_015416106.1">
    <property type="nucleotide sequence ID" value="NC_020409.1"/>
</dbReference>
<evidence type="ECO:0000256" key="4">
    <source>
        <dbReference type="ARBA" id="ARBA00023004"/>
    </source>
</evidence>
<evidence type="ECO:0000256" key="2">
    <source>
        <dbReference type="ARBA" id="ARBA00022723"/>
    </source>
</evidence>
<dbReference type="PANTHER" id="PTHR43673">
    <property type="entry name" value="NAD(P)H NITROREDUCTASE YDGI-RELATED"/>
    <property type="match status" value="1"/>
</dbReference>
<dbReference type="eggNOG" id="COG0778">
    <property type="taxonomic scope" value="Bacteria"/>
</dbReference>
<feature type="domain" description="4Fe-4S ferredoxin-type" evidence="6">
    <location>
        <begin position="2"/>
        <end position="31"/>
    </location>
</feature>
<dbReference type="PATRIC" id="fig|879567.3.peg.3039"/>
<dbReference type="Pfam" id="PF00881">
    <property type="entry name" value="Nitroreductase"/>
    <property type="match status" value="1"/>
</dbReference>
<evidence type="ECO:0000256" key="3">
    <source>
        <dbReference type="ARBA" id="ARBA00023002"/>
    </source>
</evidence>
<keyword evidence="2" id="KW-0479">Metal-binding</keyword>
<protein>
    <submittedName>
        <fullName evidence="7">Ferredoxin-nitroreductase protein</fullName>
    </submittedName>
</protein>
<evidence type="ECO:0000313" key="7">
    <source>
        <dbReference type="EMBL" id="CCH50064.1"/>
    </source>
</evidence>
<sequence length="278" mass="30530">MFQFEVDSELCIGCGECAADCPYSVIEMVDDFPTISEEKSKQCIECQHCLAICQPGALSIFGLDPAQSMALPGKPLDPAELELLMLGRRSIRRYKDEPVNPALLDSILEVVRHAPTAVNQRGTVLTVVEDKEAMDALRTRIYDALRQKRDAGELPEEMKFFAGVVKAWDAGKDILFRGAPHFLVVSNPADSPAPVADSLIAMNYFELLASAHGIGTVWDGLAKWALTIVVPEVASMLNIPDNHEIGYMMAFGMPAIRYHRTVQRPGGVVNKVTVEKSK</sequence>
<dbReference type="Gene3D" id="3.30.70.20">
    <property type="match status" value="1"/>
</dbReference>
<comment type="similarity">
    <text evidence="1">Belongs to the nitroreductase family.</text>
</comment>
<dbReference type="KEGG" id="dpi:BN4_20002"/>
<dbReference type="Gene3D" id="3.40.109.10">
    <property type="entry name" value="NADH Oxidase"/>
    <property type="match status" value="1"/>
</dbReference>
<keyword evidence="3" id="KW-0560">Oxidoreductase</keyword>
<evidence type="ECO:0000313" key="8">
    <source>
        <dbReference type="Proteomes" id="UP000011724"/>
    </source>
</evidence>
<reference evidence="8" key="2">
    <citation type="journal article" date="2013" name="Stand. Genomic Sci.">
        <title>Complete genome sequence of Desulfocapsa sulfexigens, a marine deltaproteobacterium specialized in disproportionating inorganic sulfur compounds.</title>
        <authorList>
            <person name="Finster K.W."/>
            <person name="Kjeldsen K.U."/>
            <person name="Kube M."/>
            <person name="Reinhardt R."/>
            <person name="Mussmann M."/>
            <person name="Amann R."/>
            <person name="Schreiber L."/>
        </authorList>
    </citation>
    <scope>NUCLEOTIDE SEQUENCE [LARGE SCALE GENOMIC DNA]</scope>
    <source>
        <strain evidence="8">DSM 10523 / SB164P1</strain>
    </source>
</reference>
<evidence type="ECO:0000256" key="1">
    <source>
        <dbReference type="ARBA" id="ARBA00007118"/>
    </source>
</evidence>
<dbReference type="OrthoDB" id="368873at2"/>
<dbReference type="PROSITE" id="PS00198">
    <property type="entry name" value="4FE4S_FER_1"/>
    <property type="match status" value="1"/>
</dbReference>
<name>M1WSA3_PSEP2</name>
<dbReference type="InterPro" id="IPR017896">
    <property type="entry name" value="4Fe4S_Fe-S-bd"/>
</dbReference>
<evidence type="ECO:0000259" key="6">
    <source>
        <dbReference type="PROSITE" id="PS51379"/>
    </source>
</evidence>
<dbReference type="EMBL" id="FO203427">
    <property type="protein sequence ID" value="CCH50064.1"/>
    <property type="molecule type" value="Genomic_DNA"/>
</dbReference>
<dbReference type="InterPro" id="IPR029479">
    <property type="entry name" value="Nitroreductase"/>
</dbReference>
<dbReference type="BioCyc" id="DPIE1322246:BN4_RS14225-MONOMER"/>
<dbReference type="eggNOG" id="COG1146">
    <property type="taxonomic scope" value="Bacteria"/>
</dbReference>